<gene>
    <name evidence="2" type="ORF">KDI_03550</name>
</gene>
<name>A0A5A5T5T0_9CHLR</name>
<proteinExistence type="predicted"/>
<dbReference type="AlphaFoldDB" id="A0A5A5T5T0"/>
<feature type="region of interest" description="Disordered" evidence="1">
    <location>
        <begin position="1"/>
        <end position="66"/>
    </location>
</feature>
<dbReference type="Proteomes" id="UP000322530">
    <property type="component" value="Unassembled WGS sequence"/>
</dbReference>
<feature type="compositionally biased region" description="Basic and acidic residues" evidence="1">
    <location>
        <begin position="38"/>
        <end position="58"/>
    </location>
</feature>
<evidence type="ECO:0000313" key="2">
    <source>
        <dbReference type="EMBL" id="GCF06791.1"/>
    </source>
</evidence>
<comment type="caution">
    <text evidence="2">The sequence shown here is derived from an EMBL/GenBank/DDBJ whole genome shotgun (WGS) entry which is preliminary data.</text>
</comment>
<organism evidence="2 3">
    <name type="scientific">Dictyobacter arantiisoli</name>
    <dbReference type="NCBI Taxonomy" id="2014874"/>
    <lineage>
        <taxon>Bacteria</taxon>
        <taxon>Bacillati</taxon>
        <taxon>Chloroflexota</taxon>
        <taxon>Ktedonobacteria</taxon>
        <taxon>Ktedonobacterales</taxon>
        <taxon>Dictyobacteraceae</taxon>
        <taxon>Dictyobacter</taxon>
    </lineage>
</organism>
<evidence type="ECO:0000313" key="3">
    <source>
        <dbReference type="Proteomes" id="UP000322530"/>
    </source>
</evidence>
<dbReference type="RefSeq" id="WP_149399731.1">
    <property type="nucleotide sequence ID" value="NZ_BIXY01000003.1"/>
</dbReference>
<protein>
    <submittedName>
        <fullName evidence="2">Uncharacterized protein</fullName>
    </submittedName>
</protein>
<sequence length="140" mass="15678">MSSSKIEVSEMIRGSDTNLSRASVDDRSSIVELVSIDGSEKEADREKDKVTNDKDSMRPNDTARNATDLQRTVFQWLDTVKDGSDEFVADLKEPTPIATSSRWPSFKNIFEAPLNFNEDQTHVNKSVVPASNESVEVRLK</sequence>
<dbReference type="EMBL" id="BIXY01000003">
    <property type="protein sequence ID" value="GCF06791.1"/>
    <property type="molecule type" value="Genomic_DNA"/>
</dbReference>
<accession>A0A5A5T5T0</accession>
<evidence type="ECO:0000256" key="1">
    <source>
        <dbReference type="SAM" id="MobiDB-lite"/>
    </source>
</evidence>
<reference evidence="2 3" key="1">
    <citation type="submission" date="2019-01" db="EMBL/GenBank/DDBJ databases">
        <title>Draft genome sequence of Dictyobacter sp. Uno17.</title>
        <authorList>
            <person name="Wang C.M."/>
            <person name="Zheng Y."/>
            <person name="Sakai Y."/>
            <person name="Abe K."/>
            <person name="Yokota A."/>
            <person name="Yabe S."/>
        </authorList>
    </citation>
    <scope>NUCLEOTIDE SEQUENCE [LARGE SCALE GENOMIC DNA]</scope>
    <source>
        <strain evidence="2 3">Uno17</strain>
    </source>
</reference>
<keyword evidence="3" id="KW-1185">Reference proteome</keyword>